<dbReference type="InterPro" id="IPR050342">
    <property type="entry name" value="HMGB"/>
</dbReference>
<comment type="caution">
    <text evidence="5">The sequence shown here is derived from an EMBL/GenBank/DDBJ whole genome shotgun (WGS) entry which is preliminary data.</text>
</comment>
<evidence type="ECO:0000256" key="1">
    <source>
        <dbReference type="ARBA" id="ARBA00023125"/>
    </source>
</evidence>
<evidence type="ECO:0000313" key="6">
    <source>
        <dbReference type="Proteomes" id="UP001324427"/>
    </source>
</evidence>
<keyword evidence="2" id="KW-0539">Nucleus</keyword>
<dbReference type="Proteomes" id="UP001324427">
    <property type="component" value="Unassembled WGS sequence"/>
</dbReference>
<feature type="compositionally biased region" description="Basic and acidic residues" evidence="3">
    <location>
        <begin position="78"/>
        <end position="90"/>
    </location>
</feature>
<evidence type="ECO:0000256" key="2">
    <source>
        <dbReference type="PROSITE-ProRule" id="PRU00267"/>
    </source>
</evidence>
<dbReference type="EMBL" id="JAVFHQ010000011">
    <property type="protein sequence ID" value="KAK4547444.1"/>
    <property type="molecule type" value="Genomic_DNA"/>
</dbReference>
<dbReference type="SMART" id="SM00398">
    <property type="entry name" value="HMG"/>
    <property type="match status" value="2"/>
</dbReference>
<feature type="domain" description="HMG box" evidence="4">
    <location>
        <begin position="258"/>
        <end position="324"/>
    </location>
</feature>
<organism evidence="5 6">
    <name type="scientific">Oleoguttula mirabilis</name>
    <dbReference type="NCBI Taxonomy" id="1507867"/>
    <lineage>
        <taxon>Eukaryota</taxon>
        <taxon>Fungi</taxon>
        <taxon>Dikarya</taxon>
        <taxon>Ascomycota</taxon>
        <taxon>Pezizomycotina</taxon>
        <taxon>Dothideomycetes</taxon>
        <taxon>Dothideomycetidae</taxon>
        <taxon>Mycosphaerellales</taxon>
        <taxon>Teratosphaeriaceae</taxon>
        <taxon>Oleoguttula</taxon>
    </lineage>
</organism>
<feature type="DNA-binding region" description="HMG box" evidence="2">
    <location>
        <begin position="258"/>
        <end position="324"/>
    </location>
</feature>
<name>A0AAV9JPU5_9PEZI</name>
<dbReference type="SUPFAM" id="SSF47095">
    <property type="entry name" value="HMG-box"/>
    <property type="match status" value="2"/>
</dbReference>
<dbReference type="GO" id="GO:0003677">
    <property type="term" value="F:DNA binding"/>
    <property type="evidence" value="ECO:0007669"/>
    <property type="project" value="UniProtKB-UniRule"/>
</dbReference>
<feature type="compositionally biased region" description="Basic and acidic residues" evidence="3">
    <location>
        <begin position="103"/>
        <end position="114"/>
    </location>
</feature>
<accession>A0AAV9JPU5</accession>
<dbReference type="PROSITE" id="PS50118">
    <property type="entry name" value="HMG_BOX_2"/>
    <property type="match status" value="1"/>
</dbReference>
<reference evidence="5 6" key="1">
    <citation type="submission" date="2021-11" db="EMBL/GenBank/DDBJ databases">
        <title>Black yeast isolated from Biological Soil Crust.</title>
        <authorList>
            <person name="Kurbessoian T."/>
        </authorList>
    </citation>
    <scope>NUCLEOTIDE SEQUENCE [LARGE SCALE GENOMIC DNA]</scope>
    <source>
        <strain evidence="5 6">CCFEE 5522</strain>
    </source>
</reference>
<dbReference type="InterPro" id="IPR036910">
    <property type="entry name" value="HMG_box_dom_sf"/>
</dbReference>
<dbReference type="AlphaFoldDB" id="A0AAV9JPU5"/>
<dbReference type="Pfam" id="PF09011">
    <property type="entry name" value="HMG_box_2"/>
    <property type="match status" value="1"/>
</dbReference>
<evidence type="ECO:0000313" key="5">
    <source>
        <dbReference type="EMBL" id="KAK4547444.1"/>
    </source>
</evidence>
<gene>
    <name evidence="5" type="ORF">LTR36_001100</name>
</gene>
<dbReference type="InterPro" id="IPR009071">
    <property type="entry name" value="HMG_box_dom"/>
</dbReference>
<proteinExistence type="predicted"/>
<protein>
    <recommendedName>
        <fullName evidence="4">HMG box domain-containing protein</fullName>
    </recommendedName>
</protein>
<feature type="compositionally biased region" description="Low complexity" evidence="3">
    <location>
        <begin position="66"/>
        <end position="77"/>
    </location>
</feature>
<keyword evidence="1 2" id="KW-0238">DNA-binding</keyword>
<dbReference type="PANTHER" id="PTHR48112:SF22">
    <property type="entry name" value="MITOCHONDRIAL TRANSCRIPTION FACTOR A, ISOFORM B"/>
    <property type="match status" value="1"/>
</dbReference>
<sequence>MFGRRVTVLLRFPAPARLPAPIPFQCQHDLPTRTLLGQSRRSYATPGRPRKAVGEPSRPVKRAVKRSAAAATSPDSPAKQKNEAKKEKAAKNPAAKKPAVKKAAAEKAAPRKVLTEEQKAAKAASLEKAKIVDLKKAALEPPKFARHLSAYNMFVTDKGEALKGSSGTQIHHLERLKEFAQGMSAQWKEMSPADLEHYNHLAHTRTEAAEAGYKCWVESHTPEQIRAANLVRASLRRKFKGDPRKKTSWPAIRDGRIAKRPLTPYLQFNVNRQASGDFKNIALPERSKLLAQEWKALSESEKNKYKALHTEDTKRYAEEVSNVYGHALPTANGEHQPQAAAAAV</sequence>
<feature type="region of interest" description="Disordered" evidence="3">
    <location>
        <begin position="37"/>
        <end position="114"/>
    </location>
</feature>
<dbReference type="GO" id="GO:0005634">
    <property type="term" value="C:nucleus"/>
    <property type="evidence" value="ECO:0007669"/>
    <property type="project" value="UniProtKB-UniRule"/>
</dbReference>
<dbReference type="PANTHER" id="PTHR48112">
    <property type="entry name" value="HIGH MOBILITY GROUP PROTEIN DSP1"/>
    <property type="match status" value="1"/>
</dbReference>
<keyword evidence="6" id="KW-1185">Reference proteome</keyword>
<dbReference type="Gene3D" id="1.10.30.10">
    <property type="entry name" value="High mobility group box domain"/>
    <property type="match status" value="2"/>
</dbReference>
<evidence type="ECO:0000259" key="4">
    <source>
        <dbReference type="PROSITE" id="PS50118"/>
    </source>
</evidence>
<evidence type="ECO:0000256" key="3">
    <source>
        <dbReference type="SAM" id="MobiDB-lite"/>
    </source>
</evidence>
<dbReference type="CDD" id="cd00084">
    <property type="entry name" value="HMG-box_SF"/>
    <property type="match status" value="2"/>
</dbReference>